<keyword evidence="1" id="KW-0732">Signal</keyword>
<dbReference type="AlphaFoldDB" id="A0A811JWF3"/>
<evidence type="ECO:0000313" key="2">
    <source>
        <dbReference type="EMBL" id="CAD5207577.1"/>
    </source>
</evidence>
<proteinExistence type="predicted"/>
<feature type="signal peptide" evidence="1">
    <location>
        <begin position="1"/>
        <end position="27"/>
    </location>
</feature>
<reference evidence="2" key="1">
    <citation type="submission" date="2020-09" db="EMBL/GenBank/DDBJ databases">
        <authorList>
            <person name="Kikuchi T."/>
        </authorList>
    </citation>
    <scope>NUCLEOTIDE SEQUENCE</scope>
    <source>
        <strain evidence="2">SH1</strain>
    </source>
</reference>
<dbReference type="EMBL" id="CAJFDH010000001">
    <property type="protein sequence ID" value="CAD5207577.1"/>
    <property type="molecule type" value="Genomic_DNA"/>
</dbReference>
<keyword evidence="3" id="KW-1185">Reference proteome</keyword>
<dbReference type="Proteomes" id="UP000783686">
    <property type="component" value="Unassembled WGS sequence"/>
</dbReference>
<evidence type="ECO:0000313" key="3">
    <source>
        <dbReference type="Proteomes" id="UP000614601"/>
    </source>
</evidence>
<name>A0A811JWF3_9BILA</name>
<evidence type="ECO:0000256" key="1">
    <source>
        <dbReference type="SAM" id="SignalP"/>
    </source>
</evidence>
<sequence>MNYTTIMQILVALVLAISVLTTTTVDARAHRHRKRALQEDYEYRDTSDYDNNNGVFVDRVPMNTTPFPKKNHQRTNRFPKLRKFFEERYFQ</sequence>
<protein>
    <submittedName>
        <fullName evidence="2">Uncharacterized protein</fullName>
    </submittedName>
</protein>
<dbReference type="EMBL" id="CAJFCW020000001">
    <property type="protein sequence ID" value="CAG9086194.1"/>
    <property type="molecule type" value="Genomic_DNA"/>
</dbReference>
<dbReference type="Proteomes" id="UP000614601">
    <property type="component" value="Unassembled WGS sequence"/>
</dbReference>
<accession>A0A811JWF3</accession>
<feature type="chain" id="PRO_5035594494" evidence="1">
    <location>
        <begin position="28"/>
        <end position="91"/>
    </location>
</feature>
<dbReference type="OrthoDB" id="5843678at2759"/>
<gene>
    <name evidence="2" type="ORF">BOKJ2_LOCUS2261</name>
</gene>
<comment type="caution">
    <text evidence="2">The sequence shown here is derived from an EMBL/GenBank/DDBJ whole genome shotgun (WGS) entry which is preliminary data.</text>
</comment>
<organism evidence="2 3">
    <name type="scientific">Bursaphelenchus okinawaensis</name>
    <dbReference type="NCBI Taxonomy" id="465554"/>
    <lineage>
        <taxon>Eukaryota</taxon>
        <taxon>Metazoa</taxon>
        <taxon>Ecdysozoa</taxon>
        <taxon>Nematoda</taxon>
        <taxon>Chromadorea</taxon>
        <taxon>Rhabditida</taxon>
        <taxon>Tylenchina</taxon>
        <taxon>Tylenchomorpha</taxon>
        <taxon>Aphelenchoidea</taxon>
        <taxon>Aphelenchoididae</taxon>
        <taxon>Bursaphelenchus</taxon>
    </lineage>
</organism>